<evidence type="ECO:0000259" key="8">
    <source>
        <dbReference type="Pfam" id="PF02897"/>
    </source>
</evidence>
<proteinExistence type="inferred from homology"/>
<dbReference type="Gene3D" id="3.40.50.1820">
    <property type="entry name" value="alpha/beta hydrolase"/>
    <property type="match status" value="1"/>
</dbReference>
<dbReference type="PROSITE" id="PS00708">
    <property type="entry name" value="PRO_ENDOPEP_SER"/>
    <property type="match status" value="1"/>
</dbReference>
<dbReference type="InterPro" id="IPR002470">
    <property type="entry name" value="Peptidase_S9A"/>
</dbReference>
<dbReference type="InterPro" id="IPR023302">
    <property type="entry name" value="Pept_S9A_N"/>
</dbReference>
<sequence>MMTRYLALAIVLIGCSSDFEYPESEKKRGSYNVGGTTIYDPYIYMEDFQSKEVVNWSEKQNALTIDYLQDSSFAEIKSVLKNAYSSEYFSASYFNPNSDFYFYNSGQDEHHLYIKKGDTNKVILDPNTWSNDQTLNLDKTSLSPDKKYLAYSVTDGGVDWRTIKILDMESGLNLVHKVTEVKFSDITWKSDSSGFFYNKYPKPEDRLRLSQQSYDAAIYFFNIETGKEELFYGEVNSEENYTVSFIGDDENVLIKVITGSEEENFYLFGVDVDALEVVTPINEASFSYVSSDTEGFFFITNYKAPKYRLVKILFDDFSMTEVIPESNLALKGVSLVNDMIIADYIDTNMHSKIVFLTEQGEALDLTIPKEITGTQSGFQSIDEKTIMFSSSSFTQPDRYYNFNTETAEAVKVWEEEIPGFDPSAYKEVSTYYPSKDGTMIPITYSYKKSAKLNSNTPVFLYGYGGYNISIRPSFTPKYVAWLEMGGVLAIANLRGGGELGKAWHNAGRLDTKQNVFDDFLYASKFLEEQNIGNRKSTVISGRSNGGLLVGTTLIQNPDYFGATLPAVGVLDMLRFTEFTEGWGWRGDYGSPLENLDDFKRNLQISPYHQLKIGECYSPTLTTTARRDDRVVPSHSYKFTARIQEYQGCDNPVMLYDTPRAGHGSGNGVAMPKWKRIELFSIEQSFALKNITK</sequence>
<dbReference type="PANTHER" id="PTHR42881">
    <property type="entry name" value="PROLYL ENDOPEPTIDASE"/>
    <property type="match status" value="1"/>
</dbReference>
<accession>A0A368BPS3</accession>
<evidence type="ECO:0000256" key="4">
    <source>
        <dbReference type="ARBA" id="ARBA00022670"/>
    </source>
</evidence>
<dbReference type="PANTHER" id="PTHR42881:SF2">
    <property type="entry name" value="PROLYL ENDOPEPTIDASE"/>
    <property type="match status" value="1"/>
</dbReference>
<dbReference type="GO" id="GO:0004252">
    <property type="term" value="F:serine-type endopeptidase activity"/>
    <property type="evidence" value="ECO:0007669"/>
    <property type="project" value="UniProtKB-EC"/>
</dbReference>
<dbReference type="Pfam" id="PF02897">
    <property type="entry name" value="Peptidase_S9_N"/>
    <property type="match status" value="1"/>
</dbReference>
<comment type="caution">
    <text evidence="9">The sequence shown here is derived from an EMBL/GenBank/DDBJ whole genome shotgun (WGS) entry which is preliminary data.</text>
</comment>
<gene>
    <name evidence="9" type="ORF">DBW97_00905</name>
</gene>
<dbReference type="SUPFAM" id="SSF50993">
    <property type="entry name" value="Peptidase/esterase 'gauge' domain"/>
    <property type="match status" value="1"/>
</dbReference>
<dbReference type="InterPro" id="IPR002471">
    <property type="entry name" value="Pept_S9_AS"/>
</dbReference>
<evidence type="ECO:0000256" key="5">
    <source>
        <dbReference type="ARBA" id="ARBA00022801"/>
    </source>
</evidence>
<reference evidence="9 10" key="1">
    <citation type="journal article" date="2018" name="Microbiome">
        <title>Fine metagenomic profile of the Mediterranean stratified and mixed water columns revealed by assembly and recruitment.</title>
        <authorList>
            <person name="Haro-Moreno J.M."/>
            <person name="Lopez-Perez M."/>
            <person name="De La Torre J.R."/>
            <person name="Picazo A."/>
            <person name="Camacho A."/>
            <person name="Rodriguez-Valera F."/>
        </authorList>
    </citation>
    <scope>NUCLEOTIDE SEQUENCE [LARGE SCALE GENOMIC DNA]</scope>
    <source>
        <strain evidence="9">MED-G83</strain>
    </source>
</reference>
<dbReference type="Pfam" id="PF00326">
    <property type="entry name" value="Peptidase_S9"/>
    <property type="match status" value="1"/>
</dbReference>
<dbReference type="InterPro" id="IPR001375">
    <property type="entry name" value="Peptidase_S9_cat"/>
</dbReference>
<protein>
    <recommendedName>
        <fullName evidence="3">prolyl oligopeptidase</fullName>
        <ecNumber evidence="3">3.4.21.26</ecNumber>
    </recommendedName>
</protein>
<dbReference type="EMBL" id="QOPD01000001">
    <property type="protein sequence ID" value="RCL39318.1"/>
    <property type="molecule type" value="Genomic_DNA"/>
</dbReference>
<dbReference type="InterPro" id="IPR029058">
    <property type="entry name" value="AB_hydrolase_fold"/>
</dbReference>
<feature type="domain" description="Peptidase S9 prolyl oligopeptidase catalytic" evidence="7">
    <location>
        <begin position="473"/>
        <end position="677"/>
    </location>
</feature>
<evidence type="ECO:0000313" key="10">
    <source>
        <dbReference type="Proteomes" id="UP000252147"/>
    </source>
</evidence>
<dbReference type="AlphaFoldDB" id="A0A368BPS3"/>
<dbReference type="PRINTS" id="PR00862">
    <property type="entry name" value="PROLIGOPTASE"/>
</dbReference>
<organism evidence="9 10">
    <name type="scientific">SAR86 cluster bacterium</name>
    <dbReference type="NCBI Taxonomy" id="2030880"/>
    <lineage>
        <taxon>Bacteria</taxon>
        <taxon>Pseudomonadati</taxon>
        <taxon>Pseudomonadota</taxon>
        <taxon>Gammaproteobacteria</taxon>
        <taxon>SAR86 cluster</taxon>
    </lineage>
</organism>
<evidence type="ECO:0000256" key="2">
    <source>
        <dbReference type="ARBA" id="ARBA00005228"/>
    </source>
</evidence>
<comment type="similarity">
    <text evidence="2">Belongs to the peptidase S9A family.</text>
</comment>
<name>A0A368BPS3_9GAMM</name>
<dbReference type="GO" id="GO:0006508">
    <property type="term" value="P:proteolysis"/>
    <property type="evidence" value="ECO:0007669"/>
    <property type="project" value="UniProtKB-KW"/>
</dbReference>
<evidence type="ECO:0000256" key="6">
    <source>
        <dbReference type="ARBA" id="ARBA00022825"/>
    </source>
</evidence>
<keyword evidence="6" id="KW-0720">Serine protease</keyword>
<evidence type="ECO:0000256" key="3">
    <source>
        <dbReference type="ARBA" id="ARBA00011897"/>
    </source>
</evidence>
<dbReference type="EC" id="3.4.21.26" evidence="3"/>
<dbReference type="GO" id="GO:0070012">
    <property type="term" value="F:oligopeptidase activity"/>
    <property type="evidence" value="ECO:0007669"/>
    <property type="project" value="TreeGrafter"/>
</dbReference>
<dbReference type="InterPro" id="IPR051167">
    <property type="entry name" value="Prolyl_oligopep/macrocyclase"/>
</dbReference>
<dbReference type="Proteomes" id="UP000252147">
    <property type="component" value="Unassembled WGS sequence"/>
</dbReference>
<keyword evidence="5" id="KW-0378">Hydrolase</keyword>
<evidence type="ECO:0000259" key="7">
    <source>
        <dbReference type="Pfam" id="PF00326"/>
    </source>
</evidence>
<feature type="domain" description="Peptidase S9A N-terminal" evidence="8">
    <location>
        <begin position="25"/>
        <end position="409"/>
    </location>
</feature>
<dbReference type="Gene3D" id="2.130.10.120">
    <property type="entry name" value="Prolyl oligopeptidase, N-terminal domain"/>
    <property type="match status" value="1"/>
</dbReference>
<comment type="catalytic activity">
    <reaction evidence="1">
        <text>Hydrolysis of Pro-|-Xaa &gt;&gt; Ala-|-Xaa in oligopeptides.</text>
        <dbReference type="EC" id="3.4.21.26"/>
    </reaction>
</comment>
<dbReference type="GO" id="GO:0005829">
    <property type="term" value="C:cytosol"/>
    <property type="evidence" value="ECO:0007669"/>
    <property type="project" value="TreeGrafter"/>
</dbReference>
<dbReference type="PROSITE" id="PS51257">
    <property type="entry name" value="PROKAR_LIPOPROTEIN"/>
    <property type="match status" value="1"/>
</dbReference>
<dbReference type="SUPFAM" id="SSF53474">
    <property type="entry name" value="alpha/beta-Hydrolases"/>
    <property type="match status" value="1"/>
</dbReference>
<evidence type="ECO:0000256" key="1">
    <source>
        <dbReference type="ARBA" id="ARBA00001070"/>
    </source>
</evidence>
<evidence type="ECO:0000313" key="9">
    <source>
        <dbReference type="EMBL" id="RCL39318.1"/>
    </source>
</evidence>
<keyword evidence="4" id="KW-0645">Protease</keyword>